<feature type="signal peptide" evidence="1">
    <location>
        <begin position="1"/>
        <end position="18"/>
    </location>
</feature>
<accession>A0A6J1SHG0</accession>
<evidence type="ECO:0000256" key="1">
    <source>
        <dbReference type="SAM" id="SignalP"/>
    </source>
</evidence>
<dbReference type="KEGG" id="foc:113206254"/>
<protein>
    <submittedName>
        <fullName evidence="3 4">Uncharacterized protein LOC113206254</fullName>
    </submittedName>
</protein>
<dbReference type="GeneID" id="113206254"/>
<evidence type="ECO:0000313" key="4">
    <source>
        <dbReference type="RefSeq" id="XP_052121986.1"/>
    </source>
</evidence>
<dbReference type="RefSeq" id="XP_026278031.1">
    <property type="nucleotide sequence ID" value="XM_026422246.2"/>
</dbReference>
<dbReference type="Proteomes" id="UP000504606">
    <property type="component" value="Unplaced"/>
</dbReference>
<feature type="chain" id="PRO_5044639464" evidence="1">
    <location>
        <begin position="19"/>
        <end position="280"/>
    </location>
</feature>
<name>A0A6J1SHG0_FRAOC</name>
<keyword evidence="1" id="KW-0732">Signal</keyword>
<reference evidence="3 4" key="1">
    <citation type="submission" date="2025-04" db="UniProtKB">
        <authorList>
            <consortium name="RefSeq"/>
        </authorList>
    </citation>
    <scope>IDENTIFICATION</scope>
    <source>
        <tissue evidence="3 4">Whole organism</tissue>
    </source>
</reference>
<evidence type="ECO:0000313" key="2">
    <source>
        <dbReference type="Proteomes" id="UP000504606"/>
    </source>
</evidence>
<sequence length="280" mass="30976">MQSAVLLLLAVLLPVALAAPPYPLGSPVYDSWAKCLKDRQCGEPHQGNVCEVGCSEGDEKCKAVCGWNCIRHCAGLPTTATDWEDVKETRDLVILCVFEKQNGCSSQEMKCRDGCRWWDFSCSKLACRVESKKCLTKSGYDCHYAVANRRSSTSEAVVTSSTQAVKSSTDKEWTWQNYAVCVDQSCDLVRSSAPEFQAIREANCSCSCMGLPGGDLEAYASEAVQRCLGDCGDQETQCDQRCRGQRELEKCLGECSLRKHQCQCECKDPRKHDTTQSVLE</sequence>
<dbReference type="AlphaFoldDB" id="A0A6J1SHG0"/>
<keyword evidence="2" id="KW-1185">Reference proteome</keyword>
<evidence type="ECO:0000313" key="3">
    <source>
        <dbReference type="RefSeq" id="XP_026278031.1"/>
    </source>
</evidence>
<dbReference type="RefSeq" id="XP_052121986.1">
    <property type="nucleotide sequence ID" value="XM_052266026.1"/>
</dbReference>
<gene>
    <name evidence="3 4" type="primary">LOC113206254</name>
</gene>
<proteinExistence type="predicted"/>
<organism evidence="2 3">
    <name type="scientific">Frankliniella occidentalis</name>
    <name type="common">Western flower thrips</name>
    <name type="synonym">Euthrips occidentalis</name>
    <dbReference type="NCBI Taxonomy" id="133901"/>
    <lineage>
        <taxon>Eukaryota</taxon>
        <taxon>Metazoa</taxon>
        <taxon>Ecdysozoa</taxon>
        <taxon>Arthropoda</taxon>
        <taxon>Hexapoda</taxon>
        <taxon>Insecta</taxon>
        <taxon>Pterygota</taxon>
        <taxon>Neoptera</taxon>
        <taxon>Paraneoptera</taxon>
        <taxon>Thysanoptera</taxon>
        <taxon>Terebrantia</taxon>
        <taxon>Thripoidea</taxon>
        <taxon>Thripidae</taxon>
        <taxon>Frankliniella</taxon>
    </lineage>
</organism>